<feature type="domain" description="Acyltransferase 3" evidence="2">
    <location>
        <begin position="3"/>
        <end position="66"/>
    </location>
</feature>
<name>A0AAW6XX78_GARVA</name>
<protein>
    <submittedName>
        <fullName evidence="3">Acyltransferase family protein</fullName>
    </submittedName>
</protein>
<feature type="transmembrane region" description="Helical" evidence="1">
    <location>
        <begin position="45"/>
        <end position="63"/>
    </location>
</feature>
<dbReference type="AlphaFoldDB" id="A0AAW6XX78"/>
<evidence type="ECO:0000313" key="3">
    <source>
        <dbReference type="EMBL" id="MDK7064391.1"/>
    </source>
</evidence>
<dbReference type="InterPro" id="IPR002656">
    <property type="entry name" value="Acyl_transf_3_dom"/>
</dbReference>
<keyword evidence="1" id="KW-0472">Membrane</keyword>
<organism evidence="3 4">
    <name type="scientific">Gardnerella vaginalis</name>
    <dbReference type="NCBI Taxonomy" id="2702"/>
    <lineage>
        <taxon>Bacteria</taxon>
        <taxon>Bacillati</taxon>
        <taxon>Actinomycetota</taxon>
        <taxon>Actinomycetes</taxon>
        <taxon>Bifidobacteriales</taxon>
        <taxon>Bifidobacteriaceae</taxon>
        <taxon>Gardnerella</taxon>
    </lineage>
</organism>
<feature type="non-terminal residue" evidence="3">
    <location>
        <position position="76"/>
    </location>
</feature>
<dbReference type="Proteomes" id="UP001237784">
    <property type="component" value="Unassembled WGS sequence"/>
</dbReference>
<evidence type="ECO:0000256" key="1">
    <source>
        <dbReference type="SAM" id="Phobius"/>
    </source>
</evidence>
<comment type="caution">
    <text evidence="3">The sequence shown here is derived from an EMBL/GenBank/DDBJ whole genome shotgun (WGS) entry which is preliminary data.</text>
</comment>
<keyword evidence="3" id="KW-0808">Transferase</keyword>
<evidence type="ECO:0000313" key="4">
    <source>
        <dbReference type="Proteomes" id="UP001237784"/>
    </source>
</evidence>
<proteinExistence type="predicted"/>
<evidence type="ECO:0000259" key="2">
    <source>
        <dbReference type="Pfam" id="PF01757"/>
    </source>
</evidence>
<keyword evidence="1" id="KW-1133">Transmembrane helix</keyword>
<keyword evidence="3" id="KW-0012">Acyltransferase</keyword>
<reference evidence="3" key="1">
    <citation type="submission" date="2023-05" db="EMBL/GenBank/DDBJ databases">
        <title>Cataloging the Phylogenetic Diversity of Human Bladder Bacteria.</title>
        <authorList>
            <person name="Du J."/>
        </authorList>
    </citation>
    <scope>NUCLEOTIDE SEQUENCE</scope>
    <source>
        <strain evidence="3">UMB6789</strain>
    </source>
</reference>
<accession>A0AAW6XX78</accession>
<sequence length="76" mass="8908">MGGYLGVPIFLVLSGYLVTDHMFHAYEERGKYDFKSFYIRRIKKLYPQMIALLWGCSAYILLFQQNLLAKLNQIVV</sequence>
<feature type="transmembrane region" description="Helical" evidence="1">
    <location>
        <begin position="6"/>
        <end position="24"/>
    </location>
</feature>
<dbReference type="Pfam" id="PF01757">
    <property type="entry name" value="Acyl_transf_3"/>
    <property type="match status" value="1"/>
</dbReference>
<gene>
    <name evidence="3" type="ORF">QP372_07765</name>
</gene>
<dbReference type="GO" id="GO:0016747">
    <property type="term" value="F:acyltransferase activity, transferring groups other than amino-acyl groups"/>
    <property type="evidence" value="ECO:0007669"/>
    <property type="project" value="InterPro"/>
</dbReference>
<keyword evidence="1" id="KW-0812">Transmembrane</keyword>
<dbReference type="EMBL" id="JASOME010000193">
    <property type="protein sequence ID" value="MDK7064391.1"/>
    <property type="molecule type" value="Genomic_DNA"/>
</dbReference>